<reference evidence="2 3" key="1">
    <citation type="journal article" date="2019" name="Int. J. Syst. Evol. Microbiol.">
        <title>The Global Catalogue of Microorganisms (GCM) 10K type strain sequencing project: providing services to taxonomists for standard genome sequencing and annotation.</title>
        <authorList>
            <consortium name="The Broad Institute Genomics Platform"/>
            <consortium name="The Broad Institute Genome Sequencing Center for Infectious Disease"/>
            <person name="Wu L."/>
            <person name="Ma J."/>
        </authorList>
    </citation>
    <scope>NUCLEOTIDE SEQUENCE [LARGE SCALE GENOMIC DNA]</scope>
    <source>
        <strain evidence="2 3">JCM 11896</strain>
    </source>
</reference>
<feature type="transmembrane region" description="Helical" evidence="1">
    <location>
        <begin position="121"/>
        <end position="140"/>
    </location>
</feature>
<comment type="caution">
    <text evidence="2">The sequence shown here is derived from an EMBL/GenBank/DDBJ whole genome shotgun (WGS) entry which is preliminary data.</text>
</comment>
<accession>A0ABN1XXR0</accession>
<keyword evidence="3" id="KW-1185">Reference proteome</keyword>
<keyword evidence="1" id="KW-0472">Membrane</keyword>
<sequence>MLRVPRPPAERSAPARPVRARPALFLAALAALAVGVWACWSVTVDDAYITYRYTANLAHGFGPTWNPGADPVEGYTNFLWMLWHIPWVWLGVPLPVVSKLTAATCAAAIVWILATEPRTRTGAALAVGAFVLFLPTWVHVDGGLETAPFALVVLRAVVVAARLLRDRDATVRSWELPALFLVAGMLRPDGILAVAPPLAVWAWLRRRDRRTWTALIVAAAIGGAYTAWRWSYFGHPLPNTFYVKVGVEAATDGRWIRTTLALLLPLLLLAVAGLFRRSTAPVVAVALASCVALYAIPALTAPAMDYLSRFAWHGFPVLCLAAARTIDAVGRRRLAAVGAAVAVGWTSVAGFLQPDGPTMVNYGEDLRRVHIAIGLGLADADVPADRRTVAMTDAGAIPYFSGWRATDYIGLNDERIGHGASPTDVLLADEPTVLVATGPTPELQTTSWNTDLPTAVGDRELVAVLRARPAYYQQVYADRDVADQVRTAIERRVAEADAVTDGRFDQTYSRWAQRLLGLSG</sequence>
<evidence type="ECO:0000313" key="3">
    <source>
        <dbReference type="Proteomes" id="UP001501414"/>
    </source>
</evidence>
<organism evidence="2 3">
    <name type="scientific">Pseudonocardia kongjuensis</name>
    <dbReference type="NCBI Taxonomy" id="102227"/>
    <lineage>
        <taxon>Bacteria</taxon>
        <taxon>Bacillati</taxon>
        <taxon>Actinomycetota</taxon>
        <taxon>Actinomycetes</taxon>
        <taxon>Pseudonocardiales</taxon>
        <taxon>Pseudonocardiaceae</taxon>
        <taxon>Pseudonocardia</taxon>
    </lineage>
</organism>
<keyword evidence="1" id="KW-1133">Transmembrane helix</keyword>
<name>A0ABN1XXR0_9PSEU</name>
<dbReference type="EMBL" id="BAAAJK010000018">
    <property type="protein sequence ID" value="GAA1392575.1"/>
    <property type="molecule type" value="Genomic_DNA"/>
</dbReference>
<evidence type="ECO:0000313" key="2">
    <source>
        <dbReference type="EMBL" id="GAA1392575.1"/>
    </source>
</evidence>
<proteinExistence type="predicted"/>
<gene>
    <name evidence="2" type="ORF">GCM10009613_37660</name>
</gene>
<feature type="transmembrane region" description="Helical" evidence="1">
    <location>
        <begin position="211"/>
        <end position="228"/>
    </location>
</feature>
<feature type="transmembrane region" description="Helical" evidence="1">
    <location>
        <begin position="282"/>
        <end position="304"/>
    </location>
</feature>
<feature type="transmembrane region" description="Helical" evidence="1">
    <location>
        <begin position="146"/>
        <end position="164"/>
    </location>
</feature>
<feature type="transmembrane region" description="Helical" evidence="1">
    <location>
        <begin position="87"/>
        <end position="114"/>
    </location>
</feature>
<feature type="transmembrane region" description="Helical" evidence="1">
    <location>
        <begin position="255"/>
        <end position="275"/>
    </location>
</feature>
<evidence type="ECO:0008006" key="4">
    <source>
        <dbReference type="Google" id="ProtNLM"/>
    </source>
</evidence>
<evidence type="ECO:0000256" key="1">
    <source>
        <dbReference type="SAM" id="Phobius"/>
    </source>
</evidence>
<dbReference type="Proteomes" id="UP001501414">
    <property type="component" value="Unassembled WGS sequence"/>
</dbReference>
<dbReference type="RefSeq" id="WP_344024233.1">
    <property type="nucleotide sequence ID" value="NZ_BAAAJK010000018.1"/>
</dbReference>
<keyword evidence="1" id="KW-0812">Transmembrane</keyword>
<protein>
    <recommendedName>
        <fullName evidence="4">Glycosyltransferase RgtA/B/C/D-like domain-containing protein</fullName>
    </recommendedName>
</protein>